<gene>
    <name evidence="2" type="ORF">A3A71_01350</name>
</gene>
<protein>
    <recommendedName>
        <fullName evidence="1">RNA polymerase alpha subunit C-terminal domain-containing protein</fullName>
    </recommendedName>
</protein>
<sequence length="185" mass="21307">MTEVNRSVLNERRRLFMAESLSGDWAKLFEYAIHKDQSWWAEVYQSARESMTDLQQRLEAVDYLDGERLSELQVARRIGGPTSRITRLRSEVYHRIRYQLRNIVSYRMKLELAGHAGHTGSDTSIAEAGFSQRTYNCLRRANFLTLADLAKETEARLLSLRAFGKKSLIEVRNRLDAEGLAIKPG</sequence>
<dbReference type="GO" id="GO:0003677">
    <property type="term" value="F:DNA binding"/>
    <property type="evidence" value="ECO:0007669"/>
    <property type="project" value="InterPro"/>
</dbReference>
<dbReference type="EMBL" id="MEZX01000002">
    <property type="protein sequence ID" value="OGD64683.1"/>
    <property type="molecule type" value="Genomic_DNA"/>
</dbReference>
<evidence type="ECO:0000313" key="3">
    <source>
        <dbReference type="Proteomes" id="UP000177481"/>
    </source>
</evidence>
<proteinExistence type="predicted"/>
<dbReference type="GO" id="GO:0003899">
    <property type="term" value="F:DNA-directed RNA polymerase activity"/>
    <property type="evidence" value="ECO:0007669"/>
    <property type="project" value="InterPro"/>
</dbReference>
<dbReference type="Proteomes" id="UP000177481">
    <property type="component" value="Unassembled WGS sequence"/>
</dbReference>
<feature type="domain" description="RNA polymerase alpha subunit C-terminal" evidence="1">
    <location>
        <begin position="122"/>
        <end position="176"/>
    </location>
</feature>
<dbReference type="STRING" id="1797471.A3A71_01350"/>
<organism evidence="2 3">
    <name type="scientific">Candidatus Berkelbacteria bacterium RIFCSPLOWO2_01_FULL_50_28</name>
    <dbReference type="NCBI Taxonomy" id="1797471"/>
    <lineage>
        <taxon>Bacteria</taxon>
        <taxon>Candidatus Berkelbacteria</taxon>
    </lineage>
</organism>
<reference evidence="2 3" key="1">
    <citation type="journal article" date="2016" name="Nat. Commun.">
        <title>Thousands of microbial genomes shed light on interconnected biogeochemical processes in an aquifer system.</title>
        <authorList>
            <person name="Anantharaman K."/>
            <person name="Brown C.T."/>
            <person name="Hug L.A."/>
            <person name="Sharon I."/>
            <person name="Castelle C.J."/>
            <person name="Probst A.J."/>
            <person name="Thomas B.C."/>
            <person name="Singh A."/>
            <person name="Wilkins M.J."/>
            <person name="Karaoz U."/>
            <person name="Brodie E.L."/>
            <person name="Williams K.H."/>
            <person name="Hubbard S.S."/>
            <person name="Banfield J.F."/>
        </authorList>
    </citation>
    <scope>NUCLEOTIDE SEQUENCE [LARGE SCALE GENOMIC DNA]</scope>
</reference>
<dbReference type="GO" id="GO:0006351">
    <property type="term" value="P:DNA-templated transcription"/>
    <property type="evidence" value="ECO:0007669"/>
    <property type="project" value="InterPro"/>
</dbReference>
<dbReference type="Gene3D" id="1.10.150.20">
    <property type="entry name" value="5' to 3' exonuclease, C-terminal subdomain"/>
    <property type="match status" value="1"/>
</dbReference>
<dbReference type="SUPFAM" id="SSF47789">
    <property type="entry name" value="C-terminal domain of RNA polymerase alpha subunit"/>
    <property type="match status" value="1"/>
</dbReference>
<dbReference type="Pfam" id="PF03118">
    <property type="entry name" value="RNA_pol_A_CTD"/>
    <property type="match status" value="1"/>
</dbReference>
<name>A0A1F5EBD7_9BACT</name>
<accession>A0A1F5EBD7</accession>
<dbReference type="InterPro" id="IPR011260">
    <property type="entry name" value="RNAP_asu_C"/>
</dbReference>
<evidence type="ECO:0000259" key="1">
    <source>
        <dbReference type="Pfam" id="PF03118"/>
    </source>
</evidence>
<comment type="caution">
    <text evidence="2">The sequence shown here is derived from an EMBL/GenBank/DDBJ whole genome shotgun (WGS) entry which is preliminary data.</text>
</comment>
<evidence type="ECO:0000313" key="2">
    <source>
        <dbReference type="EMBL" id="OGD64683.1"/>
    </source>
</evidence>
<dbReference type="AlphaFoldDB" id="A0A1F5EBD7"/>